<evidence type="ECO:0008006" key="3">
    <source>
        <dbReference type="Google" id="ProtNLM"/>
    </source>
</evidence>
<gene>
    <name evidence="1" type="ORF">UW63_C0021G0010</name>
</gene>
<proteinExistence type="predicted"/>
<sequence>MSEAITSHEPIIENETSPEYLRHVHEEIRAQERGVDLVLDFINKHREYLVPHGFLSQQMLEAGLPPFGARLTELFNDISFDGTLEETILDLKKLGSEEIERRWKQFILEAQKLQAEAPKTEGVEAAGWVIGQQANPFASGKNFLSQKPKGTIWLFLNQTPPLKYVAACATLEREFVRKARELEVEWLGEGGSEVVVGDNVDKSQLEKIFGTRGPAVLFDILPPSLQKAVKIISVLDYIEPEEIVSDEEAETEKDIEEETTKTQVSALGFVGRLDPESRTMFFMINEDSTAKGVINTWFHELGHAIIAGISVNDQAIRRKFLKTVASSGHLPGDYAGESYEKLGITRGLEEDFAETLRNYCLYPRIFQKIEPERFLAIKKILAEYFPDFNLGEVQKKIEEFLKIIGSRDKKHPSTSSGV</sequence>
<evidence type="ECO:0000313" key="1">
    <source>
        <dbReference type="EMBL" id="KKT70835.1"/>
    </source>
</evidence>
<dbReference type="EMBL" id="LCJB01000021">
    <property type="protein sequence ID" value="KKT70835.1"/>
    <property type="molecule type" value="Genomic_DNA"/>
</dbReference>
<comment type="caution">
    <text evidence="1">The sequence shown here is derived from an EMBL/GenBank/DDBJ whole genome shotgun (WGS) entry which is preliminary data.</text>
</comment>
<reference evidence="1 2" key="1">
    <citation type="journal article" date="2015" name="Nature">
        <title>rRNA introns, odd ribosomes, and small enigmatic genomes across a large radiation of phyla.</title>
        <authorList>
            <person name="Brown C.T."/>
            <person name="Hug L.A."/>
            <person name="Thomas B.C."/>
            <person name="Sharon I."/>
            <person name="Castelle C.J."/>
            <person name="Singh A."/>
            <person name="Wilkins M.J."/>
            <person name="Williams K.H."/>
            <person name="Banfield J.F."/>
        </authorList>
    </citation>
    <scope>NUCLEOTIDE SEQUENCE [LARGE SCALE GENOMIC DNA]</scope>
</reference>
<organism evidence="1 2">
    <name type="scientific">Candidatus Uhrbacteria bacterium GW2011_GWF2_44_350</name>
    <dbReference type="NCBI Taxonomy" id="1619000"/>
    <lineage>
        <taxon>Bacteria</taxon>
        <taxon>Candidatus Uhriibacteriota</taxon>
    </lineage>
</organism>
<dbReference type="AlphaFoldDB" id="A0A0G1JHM9"/>
<dbReference type="Proteomes" id="UP000034154">
    <property type="component" value="Unassembled WGS sequence"/>
</dbReference>
<protein>
    <recommendedName>
        <fullName evidence="3">IrrE N-terminal-like domain-containing protein</fullName>
    </recommendedName>
</protein>
<accession>A0A0G1JHM9</accession>
<name>A0A0G1JHM9_9BACT</name>
<dbReference type="SUPFAM" id="SSF55486">
    <property type="entry name" value="Metalloproteases ('zincins'), catalytic domain"/>
    <property type="match status" value="1"/>
</dbReference>
<evidence type="ECO:0000313" key="2">
    <source>
        <dbReference type="Proteomes" id="UP000034154"/>
    </source>
</evidence>